<evidence type="ECO:0000313" key="2">
    <source>
        <dbReference type="EMBL" id="GAI01887.1"/>
    </source>
</evidence>
<accession>X1K4C8</accession>
<reference evidence="2" key="1">
    <citation type="journal article" date="2014" name="Front. Microbiol.">
        <title>High frequency of phylogenetically diverse reductive dehalogenase-homologous genes in deep subseafloor sedimentary metagenomes.</title>
        <authorList>
            <person name="Kawai M."/>
            <person name="Futagami T."/>
            <person name="Toyoda A."/>
            <person name="Takaki Y."/>
            <person name="Nishi S."/>
            <person name="Hori S."/>
            <person name="Arai W."/>
            <person name="Tsubouchi T."/>
            <person name="Morono Y."/>
            <person name="Uchiyama I."/>
            <person name="Ito T."/>
            <person name="Fujiyama A."/>
            <person name="Inagaki F."/>
            <person name="Takami H."/>
        </authorList>
    </citation>
    <scope>NUCLEOTIDE SEQUENCE</scope>
    <source>
        <strain evidence="2">Expedition CK06-06</strain>
    </source>
</reference>
<protein>
    <recommendedName>
        <fullName evidence="3">PhoU domain-containing protein</fullName>
    </recommendedName>
</protein>
<organism evidence="2">
    <name type="scientific">marine sediment metagenome</name>
    <dbReference type="NCBI Taxonomy" id="412755"/>
    <lineage>
        <taxon>unclassified sequences</taxon>
        <taxon>metagenomes</taxon>
        <taxon>ecological metagenomes</taxon>
    </lineage>
</organism>
<sequence>MSFKKLFKFYKRPTNIFFELLIEQSKKTLQGVKALEGFMESSDEKSAIEVEALEKDADETRRLLIEKINVSFVTPID</sequence>
<dbReference type="AlphaFoldDB" id="X1K4C8"/>
<dbReference type="Gene3D" id="1.20.58.220">
    <property type="entry name" value="Phosphate transport system protein phou homolog 2, domain 2"/>
    <property type="match status" value="1"/>
</dbReference>
<evidence type="ECO:0000256" key="1">
    <source>
        <dbReference type="ARBA" id="ARBA00008591"/>
    </source>
</evidence>
<dbReference type="InterPro" id="IPR018445">
    <property type="entry name" value="Put_Phosphate_transp_reg"/>
</dbReference>
<gene>
    <name evidence="2" type="ORF">S03H2_70071</name>
</gene>
<dbReference type="EMBL" id="BARU01046458">
    <property type="protein sequence ID" value="GAI01887.1"/>
    <property type="molecule type" value="Genomic_DNA"/>
</dbReference>
<proteinExistence type="inferred from homology"/>
<evidence type="ECO:0008006" key="3">
    <source>
        <dbReference type="Google" id="ProtNLM"/>
    </source>
</evidence>
<comment type="caution">
    <text evidence="2">The sequence shown here is derived from an EMBL/GenBank/DDBJ whole genome shotgun (WGS) entry which is preliminary data.</text>
</comment>
<feature type="non-terminal residue" evidence="2">
    <location>
        <position position="77"/>
    </location>
</feature>
<dbReference type="InterPro" id="IPR038078">
    <property type="entry name" value="PhoU-like_sf"/>
</dbReference>
<name>X1K4C8_9ZZZZ</name>
<comment type="similarity">
    <text evidence="1">Belongs to the UPF0111 family.</text>
</comment>
<dbReference type="Pfam" id="PF01865">
    <property type="entry name" value="PhoU_div"/>
    <property type="match status" value="1"/>
</dbReference>